<feature type="region of interest" description="Disordered" evidence="4">
    <location>
        <begin position="269"/>
        <end position="296"/>
    </location>
</feature>
<feature type="domain" description="HTH araC/xylS-type" evidence="5">
    <location>
        <begin position="177"/>
        <end position="275"/>
    </location>
</feature>
<dbReference type="PRINTS" id="PR00032">
    <property type="entry name" value="HTHARAC"/>
</dbReference>
<dbReference type="PANTHER" id="PTHR11019">
    <property type="entry name" value="HTH-TYPE TRANSCRIPTIONAL REGULATOR NIMR"/>
    <property type="match status" value="1"/>
</dbReference>
<organism evidence="6 7">
    <name type="scientific">Streptomyces ramulosus</name>
    <dbReference type="NCBI Taxonomy" id="47762"/>
    <lineage>
        <taxon>Bacteria</taxon>
        <taxon>Bacillati</taxon>
        <taxon>Actinomycetota</taxon>
        <taxon>Actinomycetes</taxon>
        <taxon>Kitasatosporales</taxon>
        <taxon>Streptomycetaceae</taxon>
        <taxon>Streptomyces</taxon>
    </lineage>
</organism>
<dbReference type="InterPro" id="IPR014710">
    <property type="entry name" value="RmlC-like_jellyroll"/>
</dbReference>
<evidence type="ECO:0000256" key="4">
    <source>
        <dbReference type="SAM" id="MobiDB-lite"/>
    </source>
</evidence>
<gene>
    <name evidence="6" type="ORF">ACFP3M_30375</name>
</gene>
<comment type="caution">
    <text evidence="6">The sequence shown here is derived from an EMBL/GenBank/DDBJ whole genome shotgun (WGS) entry which is preliminary data.</text>
</comment>
<keyword evidence="3" id="KW-0804">Transcription</keyword>
<dbReference type="Pfam" id="PF02311">
    <property type="entry name" value="AraC_binding"/>
    <property type="match status" value="1"/>
</dbReference>
<dbReference type="SMART" id="SM00342">
    <property type="entry name" value="HTH_ARAC"/>
    <property type="match status" value="1"/>
</dbReference>
<keyword evidence="2" id="KW-0238">DNA-binding</keyword>
<keyword evidence="7" id="KW-1185">Reference proteome</keyword>
<evidence type="ECO:0000256" key="1">
    <source>
        <dbReference type="ARBA" id="ARBA00023015"/>
    </source>
</evidence>
<evidence type="ECO:0000256" key="3">
    <source>
        <dbReference type="ARBA" id="ARBA00023163"/>
    </source>
</evidence>
<sequence length="296" mass="31432">MPLHRLDVPAPHLLPFAIGSFDTIGPLARANFPHRHSFHEIAYVTGGRGAHVVDLVRRPLRPPELSVIVPGQVHHWEQVAQLRGWVILFTEDFLLAHPGDRDALAALGGCPGLRVTAGAAPRIDSLVAEMVREHGERADGFISVLQAQLHILIAQALRLPGASVPAPATGRTPPVAREFAALLARPGAAGRTVRSYAEELGVSVGHLTEVVKRSTGRTPGGLIRHAQTVEAKRLLSGSGLSVAQVAARLGFADPAYFCRFFRRETGVSPGDFRRATSGTAQGRTTGGTTALEGAEA</sequence>
<dbReference type="Pfam" id="PF12833">
    <property type="entry name" value="HTH_18"/>
    <property type="match status" value="1"/>
</dbReference>
<dbReference type="Gene3D" id="2.60.120.10">
    <property type="entry name" value="Jelly Rolls"/>
    <property type="match status" value="1"/>
</dbReference>
<reference evidence="7" key="1">
    <citation type="journal article" date="2019" name="Int. J. Syst. Evol. Microbiol.">
        <title>The Global Catalogue of Microorganisms (GCM) 10K type strain sequencing project: providing services to taxonomists for standard genome sequencing and annotation.</title>
        <authorList>
            <consortium name="The Broad Institute Genomics Platform"/>
            <consortium name="The Broad Institute Genome Sequencing Center for Infectious Disease"/>
            <person name="Wu L."/>
            <person name="Ma J."/>
        </authorList>
    </citation>
    <scope>NUCLEOTIDE SEQUENCE [LARGE SCALE GENOMIC DNA]</scope>
    <source>
        <strain evidence="7">CGMCC 1.15809</strain>
    </source>
</reference>
<dbReference type="Gene3D" id="1.10.10.60">
    <property type="entry name" value="Homeodomain-like"/>
    <property type="match status" value="1"/>
</dbReference>
<keyword evidence="1" id="KW-0805">Transcription regulation</keyword>
<evidence type="ECO:0000313" key="7">
    <source>
        <dbReference type="Proteomes" id="UP001596241"/>
    </source>
</evidence>
<dbReference type="Proteomes" id="UP001596241">
    <property type="component" value="Unassembled WGS sequence"/>
</dbReference>
<name>A0ABW1FUA0_9ACTN</name>
<dbReference type="SUPFAM" id="SSF46689">
    <property type="entry name" value="Homeodomain-like"/>
    <property type="match status" value="1"/>
</dbReference>
<dbReference type="InterPro" id="IPR009057">
    <property type="entry name" value="Homeodomain-like_sf"/>
</dbReference>
<dbReference type="InterPro" id="IPR020449">
    <property type="entry name" value="Tscrpt_reg_AraC-type_HTH"/>
</dbReference>
<dbReference type="InterPro" id="IPR003313">
    <property type="entry name" value="AraC-bd"/>
</dbReference>
<evidence type="ECO:0000313" key="6">
    <source>
        <dbReference type="EMBL" id="MFC5897118.1"/>
    </source>
</evidence>
<dbReference type="InterPro" id="IPR037923">
    <property type="entry name" value="HTH-like"/>
</dbReference>
<dbReference type="PROSITE" id="PS01124">
    <property type="entry name" value="HTH_ARAC_FAMILY_2"/>
    <property type="match status" value="1"/>
</dbReference>
<dbReference type="PANTHER" id="PTHR11019:SF199">
    <property type="entry name" value="HTH-TYPE TRANSCRIPTIONAL REGULATOR NIMR"/>
    <property type="match status" value="1"/>
</dbReference>
<evidence type="ECO:0000256" key="2">
    <source>
        <dbReference type="ARBA" id="ARBA00023125"/>
    </source>
</evidence>
<dbReference type="RefSeq" id="WP_386461498.1">
    <property type="nucleotide sequence ID" value="NZ_BAAAWG010000001.1"/>
</dbReference>
<dbReference type="EMBL" id="JBHSPW010000019">
    <property type="protein sequence ID" value="MFC5897118.1"/>
    <property type="molecule type" value="Genomic_DNA"/>
</dbReference>
<proteinExistence type="predicted"/>
<dbReference type="InterPro" id="IPR018060">
    <property type="entry name" value="HTH_AraC"/>
</dbReference>
<accession>A0ABW1FUA0</accession>
<protein>
    <submittedName>
        <fullName evidence="6">Helix-turn-helix domain-containing protein</fullName>
    </submittedName>
</protein>
<dbReference type="SUPFAM" id="SSF51215">
    <property type="entry name" value="Regulatory protein AraC"/>
    <property type="match status" value="1"/>
</dbReference>
<feature type="compositionally biased region" description="Low complexity" evidence="4">
    <location>
        <begin position="275"/>
        <end position="296"/>
    </location>
</feature>
<evidence type="ECO:0000259" key="5">
    <source>
        <dbReference type="PROSITE" id="PS01124"/>
    </source>
</evidence>